<dbReference type="AlphaFoldDB" id="A0A381LIT8"/>
<reference evidence="1" key="1">
    <citation type="submission" date="2018-07" db="EMBL/GenBank/DDBJ databases">
        <authorList>
            <person name="Quirk P.G."/>
            <person name="Krulwich T.A."/>
        </authorList>
    </citation>
    <scope>NUCLEOTIDE SEQUENCE</scope>
    <source>
        <strain evidence="1">96224</strain>
    </source>
</reference>
<accession>A0A381LIT8</accession>
<sequence>MLAAARYLYSLNPFPRSLDEIEGRFVSRFDYELKLYNTLILHRFVRDTDDL</sequence>
<name>A0A381LIT8_BLUGR</name>
<proteinExistence type="predicted"/>
<dbReference type="EMBL" id="UIGY01000248">
    <property type="protein sequence ID" value="SUZ13793.1"/>
    <property type="molecule type" value="Genomic_DNA"/>
</dbReference>
<evidence type="ECO:0000313" key="1">
    <source>
        <dbReference type="EMBL" id="SUZ13793.1"/>
    </source>
</evidence>
<organism evidence="1">
    <name type="scientific">Blumeria graminis f. sp. tritici 96224</name>
    <dbReference type="NCBI Taxonomy" id="1268274"/>
    <lineage>
        <taxon>Eukaryota</taxon>
        <taxon>Fungi</taxon>
        <taxon>Dikarya</taxon>
        <taxon>Ascomycota</taxon>
        <taxon>Pezizomycotina</taxon>
        <taxon>Leotiomycetes</taxon>
        <taxon>Erysiphales</taxon>
        <taxon>Erysiphaceae</taxon>
        <taxon>Blumeria</taxon>
    </lineage>
</organism>
<gene>
    <name evidence="1" type="ORF">BGT96224V2_LOCUS6948</name>
</gene>
<protein>
    <submittedName>
        <fullName evidence="1">Bgt-20778</fullName>
    </submittedName>
</protein>